<feature type="compositionally biased region" description="Low complexity" evidence="1">
    <location>
        <begin position="12"/>
        <end position="24"/>
    </location>
</feature>
<keyword evidence="4" id="KW-1185">Reference proteome</keyword>
<proteinExistence type="predicted"/>
<sequence>MNTGQSNNVSIAPQSLAPPASQAANITPTSQKTSPYDYNFDFHLEQFNIFSPDSTMQPDLAEIMSAMALPLPSHSDTHFSQDAFEISKKAVAGALSKHEMIMNVLPKILGDDVSEYVTGHRVIFGNCTPITDNTVKAAKPTIYDGVSPFKVHDYVLNELSSLIKPSDAGDKPVVPNFFVEVAGRDRSPYVAELQSRYYGAIGARAIHSLQNYGKQCPVYDGKAKTLSVIICGRSLEIYAHHITAPAMKGYSPNYHMTMVESVSLHKNLDTFIKGVTAFRNCRKLAKQWRDELTATANFTWWFPLYLTPSALDFVEVPASQSPGNSVENAVLVADDDGQ</sequence>
<evidence type="ECO:0000259" key="2">
    <source>
        <dbReference type="Pfam" id="PF25545"/>
    </source>
</evidence>
<dbReference type="EMBL" id="CAWUON010000237">
    <property type="protein sequence ID" value="CAK7275501.1"/>
    <property type="molecule type" value="Genomic_DNA"/>
</dbReference>
<gene>
    <name evidence="3" type="ORF">SEPCBS119000_006721</name>
</gene>
<organism evidence="3 4">
    <name type="scientific">Sporothrix epigloea</name>
    <dbReference type="NCBI Taxonomy" id="1892477"/>
    <lineage>
        <taxon>Eukaryota</taxon>
        <taxon>Fungi</taxon>
        <taxon>Dikarya</taxon>
        <taxon>Ascomycota</taxon>
        <taxon>Pezizomycotina</taxon>
        <taxon>Sordariomycetes</taxon>
        <taxon>Sordariomycetidae</taxon>
        <taxon>Ophiostomatales</taxon>
        <taxon>Ophiostomataceae</taxon>
        <taxon>Sporothrix</taxon>
    </lineage>
</organism>
<feature type="region of interest" description="Disordered" evidence="1">
    <location>
        <begin position="1"/>
        <end position="30"/>
    </location>
</feature>
<accession>A0ABP0E761</accession>
<feature type="domain" description="DUF7924" evidence="2">
    <location>
        <begin position="128"/>
        <end position="288"/>
    </location>
</feature>
<dbReference type="InterPro" id="IPR057684">
    <property type="entry name" value="DUF7924"/>
</dbReference>
<reference evidence="3 4" key="1">
    <citation type="submission" date="2024-01" db="EMBL/GenBank/DDBJ databases">
        <authorList>
            <person name="Allen C."/>
            <person name="Tagirdzhanova G."/>
        </authorList>
    </citation>
    <scope>NUCLEOTIDE SEQUENCE [LARGE SCALE GENOMIC DNA]</scope>
    <source>
        <strain evidence="3 4">CBS 119000</strain>
    </source>
</reference>
<protein>
    <recommendedName>
        <fullName evidence="2">DUF7924 domain-containing protein</fullName>
    </recommendedName>
</protein>
<name>A0ABP0E761_9PEZI</name>
<evidence type="ECO:0000313" key="4">
    <source>
        <dbReference type="Proteomes" id="UP001642502"/>
    </source>
</evidence>
<evidence type="ECO:0000313" key="3">
    <source>
        <dbReference type="EMBL" id="CAK7275501.1"/>
    </source>
</evidence>
<dbReference type="Pfam" id="PF25545">
    <property type="entry name" value="DUF7924"/>
    <property type="match status" value="1"/>
</dbReference>
<feature type="compositionally biased region" description="Polar residues" evidence="1">
    <location>
        <begin position="1"/>
        <end position="11"/>
    </location>
</feature>
<evidence type="ECO:0000256" key="1">
    <source>
        <dbReference type="SAM" id="MobiDB-lite"/>
    </source>
</evidence>
<dbReference type="Proteomes" id="UP001642502">
    <property type="component" value="Unassembled WGS sequence"/>
</dbReference>
<comment type="caution">
    <text evidence="3">The sequence shown here is derived from an EMBL/GenBank/DDBJ whole genome shotgun (WGS) entry which is preliminary data.</text>
</comment>